<evidence type="ECO:0000259" key="6">
    <source>
        <dbReference type="PROSITE" id="PS50222"/>
    </source>
</evidence>
<dbReference type="SMART" id="SM00248">
    <property type="entry name" value="ANK"/>
    <property type="match status" value="4"/>
</dbReference>
<dbReference type="PROSITE" id="PS50088">
    <property type="entry name" value="ANK_REPEAT"/>
    <property type="match status" value="3"/>
</dbReference>
<dbReference type="OrthoDB" id="194358at2759"/>
<protein>
    <recommendedName>
        <fullName evidence="6">EF-hand domain-containing protein</fullName>
    </recommendedName>
</protein>
<evidence type="ECO:0000256" key="3">
    <source>
        <dbReference type="ARBA" id="ARBA00023043"/>
    </source>
</evidence>
<dbReference type="SMART" id="SM00054">
    <property type="entry name" value="EFh"/>
    <property type="match status" value="2"/>
</dbReference>
<dbReference type="InterPro" id="IPR002110">
    <property type="entry name" value="Ankyrin_rpt"/>
</dbReference>
<keyword evidence="3 4" id="KW-0040">ANK repeat</keyword>
<feature type="domain" description="EF-hand" evidence="6">
    <location>
        <begin position="27"/>
        <end position="62"/>
    </location>
</feature>
<dbReference type="InterPro" id="IPR011992">
    <property type="entry name" value="EF-hand-dom_pair"/>
</dbReference>
<reference evidence="8" key="1">
    <citation type="submission" date="2021-02" db="EMBL/GenBank/DDBJ databases">
        <authorList>
            <person name="Dougan E. K."/>
            <person name="Rhodes N."/>
            <person name="Thang M."/>
            <person name="Chan C."/>
        </authorList>
    </citation>
    <scope>NUCLEOTIDE SEQUENCE</scope>
</reference>
<evidence type="ECO:0000313" key="9">
    <source>
        <dbReference type="Proteomes" id="UP000626109"/>
    </source>
</evidence>
<proteinExistence type="predicted"/>
<dbReference type="CDD" id="cd15898">
    <property type="entry name" value="EFh_PI-PLC"/>
    <property type="match status" value="1"/>
</dbReference>
<feature type="compositionally biased region" description="Basic and acidic residues" evidence="5">
    <location>
        <begin position="596"/>
        <end position="609"/>
    </location>
</feature>
<dbReference type="Pfam" id="PF12796">
    <property type="entry name" value="Ank_2"/>
    <property type="match status" value="1"/>
</dbReference>
<dbReference type="PROSITE" id="PS00018">
    <property type="entry name" value="EF_HAND_1"/>
    <property type="match status" value="2"/>
</dbReference>
<dbReference type="SUPFAM" id="SSF47473">
    <property type="entry name" value="EF-hand"/>
    <property type="match status" value="1"/>
</dbReference>
<dbReference type="PANTHER" id="PTHR24198:SF165">
    <property type="entry name" value="ANKYRIN REPEAT-CONTAINING PROTEIN-RELATED"/>
    <property type="match status" value="1"/>
</dbReference>
<evidence type="ECO:0000256" key="2">
    <source>
        <dbReference type="ARBA" id="ARBA00022837"/>
    </source>
</evidence>
<dbReference type="Proteomes" id="UP000654075">
    <property type="component" value="Unassembled WGS sequence"/>
</dbReference>
<dbReference type="PROSITE" id="PS50297">
    <property type="entry name" value="ANK_REP_REGION"/>
    <property type="match status" value="2"/>
</dbReference>
<evidence type="ECO:0000313" key="7">
    <source>
        <dbReference type="EMBL" id="CAE8640562.1"/>
    </source>
</evidence>
<evidence type="ECO:0000256" key="4">
    <source>
        <dbReference type="PROSITE-ProRule" id="PRU00023"/>
    </source>
</evidence>
<keyword evidence="2" id="KW-0106">Calcium</keyword>
<evidence type="ECO:0000256" key="5">
    <source>
        <dbReference type="SAM" id="MobiDB-lite"/>
    </source>
</evidence>
<dbReference type="SUPFAM" id="SSF48403">
    <property type="entry name" value="Ankyrin repeat"/>
    <property type="match status" value="1"/>
</dbReference>
<dbReference type="Pfam" id="PF13499">
    <property type="entry name" value="EF-hand_7"/>
    <property type="match status" value="1"/>
</dbReference>
<dbReference type="InterPro" id="IPR018247">
    <property type="entry name" value="EF_Hand_1_Ca_BS"/>
</dbReference>
<dbReference type="GO" id="GO:0005509">
    <property type="term" value="F:calcium ion binding"/>
    <property type="evidence" value="ECO:0007669"/>
    <property type="project" value="InterPro"/>
</dbReference>
<evidence type="ECO:0000313" key="8">
    <source>
        <dbReference type="EMBL" id="CAE8708432.1"/>
    </source>
</evidence>
<name>A0A813KM17_POLGL</name>
<dbReference type="PROSITE" id="PS50222">
    <property type="entry name" value="EF_HAND_2"/>
    <property type="match status" value="2"/>
</dbReference>
<comment type="caution">
    <text evidence="8">The sequence shown here is derived from an EMBL/GenBank/DDBJ whole genome shotgun (WGS) entry which is preliminary data.</text>
</comment>
<dbReference type="PANTHER" id="PTHR24198">
    <property type="entry name" value="ANKYRIN REPEAT AND PROTEIN KINASE DOMAIN-CONTAINING PROTEIN"/>
    <property type="match status" value="1"/>
</dbReference>
<sequence length="638" mass="69591">MTITFDEFLKYMSAQAAAAAAAARRRKSVNGVKQEFAKLDANGDGVLSLQEMTVLLKKGNPELSDKDIETLFRRLDKDGSGLLAYSEFVDFIFSRSLAEAPWSSEVPVPQAYRNRTVTLDKAELCGIRVQQVWELAELVQQVVQKGLILDQKNRPLTENSVNMHDVVLHFVKPLTMRFLCAFVEVLATGAQTPKWFASHWWGTPFRQTARLLQFHAAQRQVPDGAYYWIDAFANRQHNSLAISKQLQQNPLQEAPFAKVLLSPQCQGTVTLVDGQGEALTRTWCLLEAYLSSAEVLHKSATHFCDVASWIQGSECSPEGTALLLDLGEFRMREAMDSSSASHQKLLLKGLASPLAVYQKGAKSNIRTSETSNPSDKNCILHFIVGTPPDEWSLTSPPEDCEACRAVKWNLRARFAGPALHAAVRDHNEERFEKLKREFPKAKDFAFSGGVSVLHTAASSNNKAFFKALKAANATGNFDLAQEDGATPLFLAALAGNDEAVGQIVKLGVKLNSARKDGETPVHAAVRSGCITTLGLLIDVKADPNVKNAEGDTPLVIAAQSHLAAFASLLLDAGAEPGVIGKDGLQPWQSTKRASKLEKTLKDAAERGWPTDDDLSGSDAATAGRLLTKVTTQVKGLRK</sequence>
<keyword evidence="1" id="KW-0677">Repeat</keyword>
<feature type="repeat" description="ANK" evidence="4">
    <location>
        <begin position="516"/>
        <end position="548"/>
    </location>
</feature>
<accession>A0A813KM17</accession>
<dbReference type="Gene3D" id="1.25.40.20">
    <property type="entry name" value="Ankyrin repeat-containing domain"/>
    <property type="match status" value="1"/>
</dbReference>
<feature type="repeat" description="ANK" evidence="4">
    <location>
        <begin position="483"/>
        <end position="515"/>
    </location>
</feature>
<evidence type="ECO:0000256" key="1">
    <source>
        <dbReference type="ARBA" id="ARBA00022737"/>
    </source>
</evidence>
<feature type="domain" description="EF-hand" evidence="6">
    <location>
        <begin position="63"/>
        <end position="98"/>
    </location>
</feature>
<dbReference type="InterPro" id="IPR002048">
    <property type="entry name" value="EF_hand_dom"/>
</dbReference>
<organism evidence="8 9">
    <name type="scientific">Polarella glacialis</name>
    <name type="common">Dinoflagellate</name>
    <dbReference type="NCBI Taxonomy" id="89957"/>
    <lineage>
        <taxon>Eukaryota</taxon>
        <taxon>Sar</taxon>
        <taxon>Alveolata</taxon>
        <taxon>Dinophyceae</taxon>
        <taxon>Suessiales</taxon>
        <taxon>Suessiaceae</taxon>
        <taxon>Polarella</taxon>
    </lineage>
</organism>
<evidence type="ECO:0000313" key="10">
    <source>
        <dbReference type="Proteomes" id="UP000654075"/>
    </source>
</evidence>
<dbReference type="AlphaFoldDB" id="A0A813KM17"/>
<dbReference type="Gene3D" id="1.10.238.10">
    <property type="entry name" value="EF-hand"/>
    <property type="match status" value="1"/>
</dbReference>
<dbReference type="Proteomes" id="UP000626109">
    <property type="component" value="Unassembled WGS sequence"/>
</dbReference>
<feature type="region of interest" description="Disordered" evidence="5">
    <location>
        <begin position="596"/>
        <end position="619"/>
    </location>
</feature>
<gene>
    <name evidence="7" type="ORF">PGLA1383_LOCUS55395</name>
    <name evidence="8" type="ORF">PGLA2088_LOCUS34928</name>
</gene>
<dbReference type="InterPro" id="IPR036770">
    <property type="entry name" value="Ankyrin_rpt-contain_sf"/>
</dbReference>
<dbReference type="EMBL" id="CAJNNW010031672">
    <property type="protein sequence ID" value="CAE8708432.1"/>
    <property type="molecule type" value="Genomic_DNA"/>
</dbReference>
<dbReference type="EMBL" id="CAJNNV010032635">
    <property type="protein sequence ID" value="CAE8640562.1"/>
    <property type="molecule type" value="Genomic_DNA"/>
</dbReference>
<feature type="repeat" description="ANK" evidence="4">
    <location>
        <begin position="549"/>
        <end position="581"/>
    </location>
</feature>
<keyword evidence="10" id="KW-1185">Reference proteome</keyword>